<dbReference type="PANTHER" id="PTHR41373">
    <property type="entry name" value="DUF2156 DOMAIN-CONTAINING PROTEIN"/>
    <property type="match status" value="1"/>
</dbReference>
<keyword evidence="3" id="KW-1185">Reference proteome</keyword>
<evidence type="ECO:0000259" key="1">
    <source>
        <dbReference type="Pfam" id="PF09924"/>
    </source>
</evidence>
<evidence type="ECO:0000313" key="2">
    <source>
        <dbReference type="EMBL" id="KIE42888.1"/>
    </source>
</evidence>
<dbReference type="InterPro" id="IPR016181">
    <property type="entry name" value="Acyl_CoA_acyltransferase"/>
</dbReference>
<reference evidence="2 3" key="1">
    <citation type="submission" date="2015-01" db="EMBL/GenBank/DDBJ databases">
        <title>Genome sequence of the anaerobic bacterium Geobacter soli GSS01, a dissimilatory Fe(III) reducer from soil.</title>
        <authorList>
            <person name="Yang G."/>
            <person name="Zhou S."/>
        </authorList>
    </citation>
    <scope>NUCLEOTIDE SEQUENCE [LARGE SCALE GENOMIC DNA]</scope>
    <source>
        <strain evidence="2 3">GSS01</strain>
    </source>
</reference>
<dbReference type="AlphaFoldDB" id="A0A0C1TTV7"/>
<dbReference type="Gene3D" id="3.40.630.30">
    <property type="match status" value="1"/>
</dbReference>
<comment type="caution">
    <text evidence="2">The sequence shown here is derived from an EMBL/GenBank/DDBJ whole genome shotgun (WGS) entry which is preliminary data.</text>
</comment>
<sequence length="294" mass="32808">MEIPRHPDSRPLALADKPLLDALFAELQPRVSELTFANLYLFRGVHDYRLTRLGDALVVLGRGYGGEAYALPPLSGDVTGALRALLAGGLTIYGADDAFLERHRADADIQAEEDRDGFDYLYLRSDLADLPGNRFHKKKNRINYFAARHPFEVRVFGPDHRQGCLALLDEWRRVRDVAGSMSLDPETAAAAEAVTLSAELGLEGVVIAVAERVGAFALGERLNRETAVCHFEKSDPFMEGISQLVNREFCRLFTDCTFVNREQDLGEPGLRTAKLSYHPVELVRKFRLRKTPAP</sequence>
<organism evidence="2 3">
    <name type="scientific">Geobacter soli</name>
    <dbReference type="NCBI Taxonomy" id="1510391"/>
    <lineage>
        <taxon>Bacteria</taxon>
        <taxon>Pseudomonadati</taxon>
        <taxon>Thermodesulfobacteriota</taxon>
        <taxon>Desulfuromonadia</taxon>
        <taxon>Geobacterales</taxon>
        <taxon>Geobacteraceae</taxon>
        <taxon>Geobacter</taxon>
    </lineage>
</organism>
<name>A0A0C1TTV7_9BACT</name>
<accession>A0A0C1TTV7</accession>
<dbReference type="PANTHER" id="PTHR41373:SF1">
    <property type="entry name" value="PHOSPHATIDYLGLYCEROL LYSYLTRANSFERASE C-TERMINAL DOMAIN-CONTAINING PROTEIN"/>
    <property type="match status" value="1"/>
</dbReference>
<dbReference type="EMBL" id="JXBL01000001">
    <property type="protein sequence ID" value="KIE42888.1"/>
    <property type="molecule type" value="Genomic_DNA"/>
</dbReference>
<dbReference type="RefSeq" id="WP_039645862.1">
    <property type="nucleotide sequence ID" value="NZ_JXBL01000001.1"/>
</dbReference>
<proteinExistence type="predicted"/>
<dbReference type="InterPro" id="IPR024320">
    <property type="entry name" value="LPG_synthase_C"/>
</dbReference>
<dbReference type="Pfam" id="PF09924">
    <property type="entry name" value="LPG_synthase_C"/>
    <property type="match status" value="1"/>
</dbReference>
<dbReference type="Proteomes" id="UP000031433">
    <property type="component" value="Unassembled WGS sequence"/>
</dbReference>
<gene>
    <name evidence="2" type="ORF">SE37_09715</name>
</gene>
<evidence type="ECO:0000313" key="3">
    <source>
        <dbReference type="Proteomes" id="UP000031433"/>
    </source>
</evidence>
<protein>
    <recommendedName>
        <fullName evidence="1">Phosphatidylglycerol lysyltransferase C-terminal domain-containing protein</fullName>
    </recommendedName>
</protein>
<dbReference type="PIRSF" id="PIRSF018688">
    <property type="entry name" value="UCP018688"/>
    <property type="match status" value="1"/>
</dbReference>
<feature type="domain" description="Phosphatidylglycerol lysyltransferase C-terminal" evidence="1">
    <location>
        <begin position="25"/>
        <end position="287"/>
    </location>
</feature>
<dbReference type="SUPFAM" id="SSF55729">
    <property type="entry name" value="Acyl-CoA N-acyltransferases (Nat)"/>
    <property type="match status" value="2"/>
</dbReference>
<dbReference type="InterPro" id="IPR016732">
    <property type="entry name" value="UCP018688"/>
</dbReference>